<dbReference type="CDD" id="cd00653">
    <property type="entry name" value="RNA_pol_B_RPB2"/>
    <property type="match status" value="1"/>
</dbReference>
<dbReference type="SMART" id="SM00306">
    <property type="entry name" value="HintN"/>
    <property type="match status" value="2"/>
</dbReference>
<dbReference type="GO" id="GO:0006351">
    <property type="term" value="P:DNA-templated transcription"/>
    <property type="evidence" value="ECO:0007669"/>
    <property type="project" value="InterPro"/>
</dbReference>
<dbReference type="GO" id="GO:0003899">
    <property type="term" value="F:DNA-directed RNA polymerase activity"/>
    <property type="evidence" value="ECO:0007669"/>
    <property type="project" value="UniProtKB-EC"/>
</dbReference>
<dbReference type="Gene3D" id="2.40.270.10">
    <property type="entry name" value="DNA-directed RNA polymerase, subunit 2, domain 6"/>
    <property type="match status" value="2"/>
</dbReference>
<keyword evidence="9" id="KW-0651">Protein splicing</keyword>
<dbReference type="Gene3D" id="3.10.28.10">
    <property type="entry name" value="Homing endonucleases"/>
    <property type="match status" value="2"/>
</dbReference>
<dbReference type="Pfam" id="PF04563">
    <property type="entry name" value="RNA_pol_Rpb2_1"/>
    <property type="match status" value="1"/>
</dbReference>
<keyword evidence="6" id="KW-0479">Metal-binding</keyword>
<dbReference type="InterPro" id="IPR030934">
    <property type="entry name" value="Intein_C"/>
</dbReference>
<evidence type="ECO:0000256" key="9">
    <source>
        <dbReference type="ARBA" id="ARBA00023000"/>
    </source>
</evidence>
<dbReference type="Gene3D" id="2.170.16.10">
    <property type="entry name" value="Hedgehog/Intein (Hint) domain"/>
    <property type="match status" value="2"/>
</dbReference>
<dbReference type="CDD" id="cd00081">
    <property type="entry name" value="Hint"/>
    <property type="match status" value="2"/>
</dbReference>
<dbReference type="Gene3D" id="3.90.1800.10">
    <property type="entry name" value="RNA polymerase alpha subunit dimerisation domain"/>
    <property type="match status" value="1"/>
</dbReference>
<accession>A0A6C0CZ54</accession>
<dbReference type="GO" id="GO:0003677">
    <property type="term" value="F:DNA binding"/>
    <property type="evidence" value="ECO:0007669"/>
    <property type="project" value="InterPro"/>
</dbReference>
<comment type="similarity">
    <text evidence="1">Belongs to the RNA polymerase beta chain family.</text>
</comment>
<dbReference type="InterPro" id="IPR015712">
    <property type="entry name" value="DNA-dir_RNA_pol_su2"/>
</dbReference>
<dbReference type="InterPro" id="IPR007644">
    <property type="entry name" value="RNA_pol_bsu_protrusion"/>
</dbReference>
<dbReference type="Gene3D" id="3.90.1100.10">
    <property type="match status" value="1"/>
</dbReference>
<dbReference type="EMBL" id="MN739513">
    <property type="protein sequence ID" value="QHT09601.1"/>
    <property type="molecule type" value="Genomic_DNA"/>
</dbReference>
<dbReference type="GO" id="GO:0000428">
    <property type="term" value="C:DNA-directed RNA polymerase complex"/>
    <property type="evidence" value="ECO:0007669"/>
    <property type="project" value="UniProtKB-KW"/>
</dbReference>
<dbReference type="Pfam" id="PF04566">
    <property type="entry name" value="RNA_pol_Rpb2_4"/>
    <property type="match status" value="1"/>
</dbReference>
<keyword evidence="3" id="KW-0240">DNA-directed RNA polymerase</keyword>
<evidence type="ECO:0000256" key="4">
    <source>
        <dbReference type="ARBA" id="ARBA00022679"/>
    </source>
</evidence>
<keyword evidence="4" id="KW-0808">Transferase</keyword>
<dbReference type="Gene3D" id="3.90.1070.20">
    <property type="match status" value="1"/>
</dbReference>
<dbReference type="InterPro" id="IPR014724">
    <property type="entry name" value="RNA_pol_RPB2_OB-fold"/>
</dbReference>
<dbReference type="GO" id="GO:0016540">
    <property type="term" value="P:protein autoprocessing"/>
    <property type="evidence" value="ECO:0007669"/>
    <property type="project" value="InterPro"/>
</dbReference>
<dbReference type="InterPro" id="IPR037034">
    <property type="entry name" value="RNA_pol_Rpb2_2_sf"/>
</dbReference>
<dbReference type="Gene3D" id="2.40.50.150">
    <property type="match status" value="1"/>
</dbReference>
<dbReference type="PANTHER" id="PTHR20856">
    <property type="entry name" value="DNA-DIRECTED RNA POLYMERASE I SUBUNIT 2"/>
    <property type="match status" value="1"/>
</dbReference>
<sequence length="1948" mass="223608">MLAENVVWKILENNFKQNGFVQHQIESFNQYIDKDIERILNEEASFYISRKKNQCYKVTFSNIYVPFPSLIQEDRSLKNVLPNEARQLDINYDSPIYADITEIFEEDEVCVETIVHKRVVIGRTPIMLRSNRCHLSRSTSDERIRAGECEYDQGGYFIIRGKERVLIAQIRALYNKVMVFAQKPGEKYKYVAEIRSMSEETGHSVLVQAMICIDNRNIVFSLPHIKDTIPVGIIFKALGFLLDDDITNFIGITNEKASIFIRMLLRDSYFIQTQEDALKYIGKSAMHTIKDSDRHDYALQVVENELFPHLGVTVSIREKAYFLGHMINKLISTYMGSRQEDDRDNYINKRIEPAGILCSELFRTLFKRYISNIMMQLEKKKTKPDIMSILPRVNTITVGLKHCFSTGNWGCQKSYVRAGVSQILSRLTYGATLSHLRRVMSQSGKEGKNSKIRQINPSQIMFLCPAETPEGAAVGIVLNFSLLTRISHRIPTVIIKEIIENSEHLILLYNYNGPNTKTKVFLNGIFLGIAENQAKFIEEINLYKKSNLIPTDVSISYDKMDEEINIYSDEGRMLRPVFTVNGDKLHINENDGIEWNDLVKRGLIKYIDNYEANNAVIAFNQSDLTKHRNDYCEISPSMMLGVMASIIPFPANSQAPRNCYQCLHINERVLMGNGTRKEIKDIKIGDKVITVNPITCEQSITTVINQYIENTHKRIIKITTETGRSITCTEDHPILTTKGWVQAKDATNVCIFPDNDNQTLPFYSEYVKFCIYKVNKTVNYLKWFSNQKMLNKAIFINIDTKITQLNCLIADITTESENHSFIAGDSFCVHNSSMGKQAIGMFALSHLIRTDTIVHVLDYPQRPLVSTKPSDFMGFNDMPSGINAIVAIATYTGFNQEDSIIMNKSAIDRGLFHITSYRTFSEEEKKQGTYNFERIGLIPVDKRRKDANYCLLDESGVVRKGVRVEKGDVIIGKIFIQTNKNNEEEISDCSLVIKKGEEGYVDRVYKHTTPSGYKLIKVVIRTPRRPEVGDKLACFTNETEVLTTNGWKNIEDITLNDKVATLENDNVKYENPLELHQYDYSGQLYNLTSQLVDLTVTPNHRMWIKRRFGKSSNYKKEFEFMQASDCFGKRLKYKKNIKLFKPENWIGNDFIIPGEFPKKVNINDWLVFFGIWIAEGWTHGNNVVIAANKHKVQKAYDKAVTNMGFVIKKDKNMNIDNRIVEKSIVNWYIHDRDLAKYMKIYDVGSINKYLPIWVWSLDKNQCQLLLNSLELGNRCILSSNTRMYYTSSKILCDDISRLALHAGYSTNCRVPDSRKSGTIKDGCTTSDNWVITVIVHKNEPEINHGHKRKNRNREIENYIDYIGKVYCITVRTGVFMVRQNGKNVWSGNSRAAQKGTCGMVYRQEDMPFTSSGMVPDLIINPACIPSRMTINQLMECVLGKYGVIKGTFGDATPFTEENTDIADKLCDNLSKCGFERHGLEKMYNGMTGEMLDVQVFIGTVYYQRLKHLVADKIHCLKIQGTFVLTLKGWKTASELNMDDQIATLKDGCLAYEKPISIMLYPDYEESMYYIQNQDVDLAVTGNHRMWVSLYNKNSWLPYDFSRADEIVGKSVKYKTNAIWEKIDYQFILPAIESIKEKSMDMNSWLTFLGIWYTKSSKSSYNDIEINIYKRTVKDILTTVLNILGYNYIITKDEKLILDDYQLHQYIQTLSITELPEWVFTLSKYQVRILINGMLLSSDNQTNCELYYTSSVKLADQFQQLCLHAGWSSIISIYTTQINGIDILRINVNKKKLNPTVNRDQINTQTEQFIQNEKCPVFCLQVPSEVFYVRRNGKAVWTGNSRAQGHVTTLTHQPLEGRSREGGLRFGEMERDAMIAHGVSRFLKERLFDQSDPYQVIVCDKCGNFATTQNECKLCDSDIVSKVNLPYASKLLIQELNCMGIKTAITAKK</sequence>
<organism evidence="12">
    <name type="scientific">viral metagenome</name>
    <dbReference type="NCBI Taxonomy" id="1070528"/>
    <lineage>
        <taxon>unclassified sequences</taxon>
        <taxon>metagenomes</taxon>
        <taxon>organismal metagenomes</taxon>
    </lineage>
</organism>
<keyword evidence="8" id="KW-0862">Zinc</keyword>
<dbReference type="GO" id="GO:0046872">
    <property type="term" value="F:metal ion binding"/>
    <property type="evidence" value="ECO:0007669"/>
    <property type="project" value="UniProtKB-KW"/>
</dbReference>
<evidence type="ECO:0000256" key="3">
    <source>
        <dbReference type="ARBA" id="ARBA00022478"/>
    </source>
</evidence>
<evidence type="ECO:0000256" key="7">
    <source>
        <dbReference type="ARBA" id="ARBA00022813"/>
    </source>
</evidence>
<dbReference type="InterPro" id="IPR007120">
    <property type="entry name" value="DNA-dir_RNAP_su2_dom"/>
</dbReference>
<dbReference type="InterPro" id="IPR001767">
    <property type="entry name" value="Hedgehog_Hint"/>
</dbReference>
<dbReference type="InterPro" id="IPR007646">
    <property type="entry name" value="RNA_pol_Rpb2_4"/>
</dbReference>
<dbReference type="Pfam" id="PF04560">
    <property type="entry name" value="RNA_pol_Rpb2_7"/>
    <property type="match status" value="1"/>
</dbReference>
<feature type="domain" description="Hint" evidence="11">
    <location>
        <begin position="660"/>
        <end position="754"/>
    </location>
</feature>
<dbReference type="InterPro" id="IPR003587">
    <property type="entry name" value="Hint_dom_N"/>
</dbReference>
<dbReference type="Pfam" id="PF01079">
    <property type="entry name" value="Hint"/>
    <property type="match status" value="1"/>
</dbReference>
<dbReference type="NCBIfam" id="TIGR01445">
    <property type="entry name" value="intein_Nterm"/>
    <property type="match status" value="1"/>
</dbReference>
<proteinExistence type="inferred from homology"/>
<dbReference type="InterPro" id="IPR037033">
    <property type="entry name" value="DNA-dir_RNAP_su2_hyb_sf"/>
</dbReference>
<evidence type="ECO:0000256" key="8">
    <source>
        <dbReference type="ARBA" id="ARBA00022833"/>
    </source>
</evidence>
<dbReference type="SUPFAM" id="SSF64484">
    <property type="entry name" value="beta and beta-prime subunits of DNA dependent RNA-polymerase"/>
    <property type="match status" value="4"/>
</dbReference>
<feature type="domain" description="Hint" evidence="11">
    <location>
        <begin position="1032"/>
        <end position="1136"/>
    </location>
</feature>
<evidence type="ECO:0000256" key="5">
    <source>
        <dbReference type="ARBA" id="ARBA00022695"/>
    </source>
</evidence>
<keyword evidence="5" id="KW-0548">Nucleotidyltransferase</keyword>
<dbReference type="InterPro" id="IPR027434">
    <property type="entry name" value="Homing_endonucl"/>
</dbReference>
<dbReference type="InterPro" id="IPR007642">
    <property type="entry name" value="RNA_pol_Rpb2_2"/>
</dbReference>
<evidence type="ECO:0000256" key="10">
    <source>
        <dbReference type="ARBA" id="ARBA00023163"/>
    </source>
</evidence>
<evidence type="ECO:0000259" key="11">
    <source>
        <dbReference type="SMART" id="SM00306"/>
    </source>
</evidence>
<keyword evidence="10" id="KW-0804">Transcription</keyword>
<reference evidence="12" key="1">
    <citation type="journal article" date="2020" name="Nature">
        <title>Giant virus diversity and host interactions through global metagenomics.</title>
        <authorList>
            <person name="Schulz F."/>
            <person name="Roux S."/>
            <person name="Paez-Espino D."/>
            <person name="Jungbluth S."/>
            <person name="Walsh D.A."/>
            <person name="Denef V.J."/>
            <person name="McMahon K.D."/>
            <person name="Konstantinidis K.T."/>
            <person name="Eloe-Fadrosh E.A."/>
            <person name="Kyrpides N.C."/>
            <person name="Woyke T."/>
        </authorList>
    </citation>
    <scope>NUCLEOTIDE SEQUENCE</scope>
    <source>
        <strain evidence="12">GVMAG-M-3300023174-102</strain>
    </source>
</reference>
<dbReference type="InterPro" id="IPR006141">
    <property type="entry name" value="Intein_N"/>
</dbReference>
<dbReference type="EC" id="2.7.7.6" evidence="2"/>
<name>A0A6C0CZ54_9ZZZZ</name>
<evidence type="ECO:0000313" key="12">
    <source>
        <dbReference type="EMBL" id="QHT09601.1"/>
    </source>
</evidence>
<dbReference type="Pfam" id="PF00562">
    <property type="entry name" value="RNA_pol_Rpb2_6"/>
    <property type="match status" value="2"/>
</dbReference>
<dbReference type="Pfam" id="PF04565">
    <property type="entry name" value="RNA_pol_Rpb2_3"/>
    <property type="match status" value="1"/>
</dbReference>
<dbReference type="InterPro" id="IPR007641">
    <property type="entry name" value="RNA_pol_Rpb2_7"/>
</dbReference>
<evidence type="ECO:0000256" key="1">
    <source>
        <dbReference type="ARBA" id="ARBA00006835"/>
    </source>
</evidence>
<dbReference type="InterPro" id="IPR036844">
    <property type="entry name" value="Hint_dom_sf"/>
</dbReference>
<dbReference type="SUPFAM" id="SSF51294">
    <property type="entry name" value="Hedgehog/intein (Hint) domain"/>
    <property type="match status" value="2"/>
</dbReference>
<keyword evidence="7" id="KW-0068">Autocatalytic cleavage</keyword>
<dbReference type="Pfam" id="PF04561">
    <property type="entry name" value="RNA_pol_Rpb2_2"/>
    <property type="match status" value="1"/>
</dbReference>
<dbReference type="GO" id="GO:0032549">
    <property type="term" value="F:ribonucleoside binding"/>
    <property type="evidence" value="ECO:0007669"/>
    <property type="project" value="InterPro"/>
</dbReference>
<evidence type="ECO:0000256" key="2">
    <source>
        <dbReference type="ARBA" id="ARBA00012418"/>
    </source>
</evidence>
<evidence type="ECO:0000256" key="6">
    <source>
        <dbReference type="ARBA" id="ARBA00022723"/>
    </source>
</evidence>
<dbReference type="PROSITE" id="PS50817">
    <property type="entry name" value="INTEIN_N_TER"/>
    <property type="match status" value="2"/>
</dbReference>
<dbReference type="InterPro" id="IPR007645">
    <property type="entry name" value="RNA_pol_Rpb2_3"/>
</dbReference>
<dbReference type="Gene3D" id="3.90.1110.10">
    <property type="entry name" value="RNA polymerase Rpb2, domain 2"/>
    <property type="match status" value="1"/>
</dbReference>
<protein>
    <recommendedName>
        <fullName evidence="2">DNA-directed RNA polymerase</fullName>
        <ecNumber evidence="2">2.7.7.6</ecNumber>
    </recommendedName>
</protein>
<dbReference type="GO" id="GO:0016539">
    <property type="term" value="P:intein-mediated protein splicing"/>
    <property type="evidence" value="ECO:0007669"/>
    <property type="project" value="InterPro"/>
</dbReference>
<dbReference type="NCBIfam" id="TIGR01443">
    <property type="entry name" value="intein_Cterm"/>
    <property type="match status" value="1"/>
</dbReference>